<protein>
    <recommendedName>
        <fullName evidence="5">Segregation and condensation protein B</fullName>
    </recommendedName>
</protein>
<organism evidence="6 7">
    <name type="scientific">Priestia endophytica DSM 13796</name>
    <dbReference type="NCBI Taxonomy" id="1121089"/>
    <lineage>
        <taxon>Bacteria</taxon>
        <taxon>Bacillati</taxon>
        <taxon>Bacillota</taxon>
        <taxon>Bacilli</taxon>
        <taxon>Bacillales</taxon>
        <taxon>Bacillaceae</taxon>
        <taxon>Priestia</taxon>
    </lineage>
</organism>
<dbReference type="PANTHER" id="PTHR34298">
    <property type="entry name" value="SEGREGATION AND CONDENSATION PROTEIN B"/>
    <property type="match status" value="1"/>
</dbReference>
<comment type="subcellular location">
    <subcellularLocation>
        <location evidence="5">Cytoplasm</location>
    </subcellularLocation>
    <text evidence="5">Associated with two foci at the outer edges of the nucleoid region in young cells, and at four foci within both cell halves in older cells.</text>
</comment>
<proteinExistence type="inferred from homology"/>
<keyword evidence="7" id="KW-1185">Reference proteome</keyword>
<dbReference type="InterPro" id="IPR036388">
    <property type="entry name" value="WH-like_DNA-bd_sf"/>
</dbReference>
<comment type="function">
    <text evidence="5">Participates in chromosomal partition during cell division. May act via the formation of a condensin-like complex containing Smc and ScpA that pull DNA away from mid-cell into both cell halves.</text>
</comment>
<keyword evidence="4 5" id="KW-0131">Cell cycle</keyword>
<dbReference type="EMBL" id="FOXX01000001">
    <property type="protein sequence ID" value="SFQ13479.1"/>
    <property type="molecule type" value="Genomic_DNA"/>
</dbReference>
<keyword evidence="2 5" id="KW-0132">Cell division</keyword>
<evidence type="ECO:0000313" key="6">
    <source>
        <dbReference type="EMBL" id="SFQ13479.1"/>
    </source>
</evidence>
<evidence type="ECO:0000256" key="4">
    <source>
        <dbReference type="ARBA" id="ARBA00023306"/>
    </source>
</evidence>
<name>A0A1I5W162_9BACI</name>
<dbReference type="SUPFAM" id="SSF46785">
    <property type="entry name" value="Winged helix' DNA-binding domain"/>
    <property type="match status" value="2"/>
</dbReference>
<dbReference type="PANTHER" id="PTHR34298:SF2">
    <property type="entry name" value="SEGREGATION AND CONDENSATION PROTEIN B"/>
    <property type="match status" value="1"/>
</dbReference>
<dbReference type="Proteomes" id="UP000182762">
    <property type="component" value="Unassembled WGS sequence"/>
</dbReference>
<keyword evidence="3 5" id="KW-0159">Chromosome partition</keyword>
<dbReference type="NCBIfam" id="TIGR00281">
    <property type="entry name" value="SMC-Scp complex subunit ScpB"/>
    <property type="match status" value="1"/>
</dbReference>
<dbReference type="Pfam" id="PF04079">
    <property type="entry name" value="SMC_ScpB"/>
    <property type="match status" value="1"/>
</dbReference>
<dbReference type="GeneID" id="93709122"/>
<dbReference type="PIRSF" id="PIRSF019345">
    <property type="entry name" value="ScpB"/>
    <property type="match status" value="1"/>
</dbReference>
<reference evidence="6 7" key="1">
    <citation type="submission" date="2016-10" db="EMBL/GenBank/DDBJ databases">
        <authorList>
            <person name="Varghese N."/>
            <person name="Submissions S."/>
        </authorList>
    </citation>
    <scope>NUCLEOTIDE SEQUENCE [LARGE SCALE GENOMIC DNA]</scope>
    <source>
        <strain evidence="6 7">DSM 13796</strain>
    </source>
</reference>
<dbReference type="HAMAP" id="MF_01804">
    <property type="entry name" value="ScpB"/>
    <property type="match status" value="1"/>
</dbReference>
<comment type="caution">
    <text evidence="6">The sequence shown here is derived from an EMBL/GenBank/DDBJ whole genome shotgun (WGS) entry which is preliminary data.</text>
</comment>
<evidence type="ECO:0000256" key="2">
    <source>
        <dbReference type="ARBA" id="ARBA00022618"/>
    </source>
</evidence>
<evidence type="ECO:0000313" key="7">
    <source>
        <dbReference type="Proteomes" id="UP000182762"/>
    </source>
</evidence>
<sequence>MKNEKWFPIIEALLFTVGDEKATLEQISVALELSLQETKECMEEFQTFYAQSERGMSVLEIAGGYQLATRKEYSEYIKRLISVPTHQSLSQAALETLAIIAYRQPITRLEVEDIRGVKTDRALQTLVAKALVKEVGRAEGAGRAILYGTTDDFLAHFGFKTLEELPPLPEEFYEEEVEKEADLFFEKMNE</sequence>
<comment type="similarity">
    <text evidence="5">Belongs to the ScpB family.</text>
</comment>
<gene>
    <name evidence="5" type="primary">scpB</name>
    <name evidence="6" type="ORF">SAMN02745910_00350</name>
</gene>
<dbReference type="RefSeq" id="WP_061801865.1">
    <property type="nucleotide sequence ID" value="NZ_FOXX01000001.1"/>
</dbReference>
<dbReference type="InterPro" id="IPR005234">
    <property type="entry name" value="ScpB_csome_segregation"/>
</dbReference>
<evidence type="ECO:0000256" key="5">
    <source>
        <dbReference type="HAMAP-Rule" id="MF_01804"/>
    </source>
</evidence>
<keyword evidence="1 5" id="KW-0963">Cytoplasm</keyword>
<dbReference type="InterPro" id="IPR036390">
    <property type="entry name" value="WH_DNA-bd_sf"/>
</dbReference>
<dbReference type="Gene3D" id="1.10.10.10">
    <property type="entry name" value="Winged helix-like DNA-binding domain superfamily/Winged helix DNA-binding domain"/>
    <property type="match status" value="2"/>
</dbReference>
<evidence type="ECO:0000256" key="3">
    <source>
        <dbReference type="ARBA" id="ARBA00022829"/>
    </source>
</evidence>
<accession>A0A1I5W162</accession>
<comment type="subunit">
    <text evidence="5">Homodimer. Homodimerization may be required to stabilize the binding of ScpA to the Smc head domains. Component of a cohesin-like complex composed of ScpA, ScpB and the Smc homodimer, in which ScpA and ScpB bind to the head domain of Smc. The presence of the three proteins is required for the association of the complex with DNA.</text>
</comment>
<evidence type="ECO:0000256" key="1">
    <source>
        <dbReference type="ARBA" id="ARBA00022490"/>
    </source>
</evidence>